<dbReference type="SMART" id="SM00885">
    <property type="entry name" value="D5_N"/>
    <property type="match status" value="1"/>
</dbReference>
<dbReference type="InterPro" id="IPR014818">
    <property type="entry name" value="Phage/plasmid_primase_P4_C"/>
</dbReference>
<dbReference type="NCBIfam" id="TIGR01613">
    <property type="entry name" value="primase_Cterm"/>
    <property type="match status" value="1"/>
</dbReference>
<proteinExistence type="predicted"/>
<keyword evidence="2" id="KW-0378">Hydrolase</keyword>
<evidence type="ECO:0000259" key="4">
    <source>
        <dbReference type="PROSITE" id="PS51206"/>
    </source>
</evidence>
<dbReference type="Gene3D" id="3.40.50.300">
    <property type="entry name" value="P-loop containing nucleotide triphosphate hydrolases"/>
    <property type="match status" value="1"/>
</dbReference>
<name>A0A367G2L9_9FIRM</name>
<dbReference type="InterPro" id="IPR006500">
    <property type="entry name" value="Helicase_put_C_phage/plasmid"/>
</dbReference>
<dbReference type="InterPro" id="IPR051620">
    <property type="entry name" value="ORF904-like_C"/>
</dbReference>
<dbReference type="AlphaFoldDB" id="A0A367G2L9"/>
<accession>A0A367G2L9</accession>
<keyword evidence="3" id="KW-0067">ATP-binding</keyword>
<comment type="caution">
    <text evidence="5">The sequence shown here is derived from an EMBL/GenBank/DDBJ whole genome shotgun (WGS) entry which is preliminary data.</text>
</comment>
<organism evidence="5 6">
    <name type="scientific">Faecalibacterium prausnitzii</name>
    <dbReference type="NCBI Taxonomy" id="853"/>
    <lineage>
        <taxon>Bacteria</taxon>
        <taxon>Bacillati</taxon>
        <taxon>Bacillota</taxon>
        <taxon>Clostridia</taxon>
        <taxon>Eubacteriales</taxon>
        <taxon>Oscillospiraceae</taxon>
        <taxon>Faecalibacterium</taxon>
    </lineage>
</organism>
<evidence type="ECO:0000256" key="1">
    <source>
        <dbReference type="ARBA" id="ARBA00022741"/>
    </source>
</evidence>
<dbReference type="InterPro" id="IPR045455">
    <property type="entry name" value="NrS-1_pol-like_helicase"/>
</dbReference>
<protein>
    <submittedName>
        <fullName evidence="5">DNA primase</fullName>
    </submittedName>
</protein>
<dbReference type="Pfam" id="PF19263">
    <property type="entry name" value="DUF5906"/>
    <property type="match status" value="1"/>
</dbReference>
<dbReference type="InterPro" id="IPR027417">
    <property type="entry name" value="P-loop_NTPase"/>
</dbReference>
<dbReference type="GO" id="GO:0005524">
    <property type="term" value="F:ATP binding"/>
    <property type="evidence" value="ECO:0007669"/>
    <property type="project" value="UniProtKB-KW"/>
</dbReference>
<evidence type="ECO:0000313" key="6">
    <source>
        <dbReference type="Proteomes" id="UP000252378"/>
    </source>
</evidence>
<evidence type="ECO:0000256" key="3">
    <source>
        <dbReference type="ARBA" id="ARBA00022840"/>
    </source>
</evidence>
<dbReference type="EMBL" id="PXUP01000014">
    <property type="protein sequence ID" value="RCH44748.1"/>
    <property type="molecule type" value="Genomic_DNA"/>
</dbReference>
<dbReference type="Proteomes" id="UP000252378">
    <property type="component" value="Unassembled WGS sequence"/>
</dbReference>
<gene>
    <name evidence="5" type="ORF">C7J97_10310</name>
</gene>
<dbReference type="InterPro" id="IPR014820">
    <property type="entry name" value="PriCT_1"/>
</dbReference>
<dbReference type="Pfam" id="PF08706">
    <property type="entry name" value="D5_N"/>
    <property type="match status" value="1"/>
</dbReference>
<reference evidence="5 6" key="1">
    <citation type="submission" date="2018-03" db="EMBL/GenBank/DDBJ databases">
        <title>Complete genome sequencing of Faecalibacterium prausnitzii strains isolated from the human gut.</title>
        <authorList>
            <person name="Fitzgerald B.C."/>
            <person name="Shkoporov A.N."/>
            <person name="Ross P.R."/>
            <person name="Hill C."/>
        </authorList>
    </citation>
    <scope>NUCLEOTIDE SEQUENCE [LARGE SCALE GENOMIC DNA]</scope>
    <source>
        <strain evidence="5 6">ATCC 27768</strain>
    </source>
</reference>
<dbReference type="SUPFAM" id="SSF52540">
    <property type="entry name" value="P-loop containing nucleoside triphosphate hydrolases"/>
    <property type="match status" value="1"/>
</dbReference>
<dbReference type="PANTHER" id="PTHR35372:SF2">
    <property type="entry name" value="SF3 HELICASE DOMAIN-CONTAINING PROTEIN"/>
    <property type="match status" value="1"/>
</dbReference>
<dbReference type="GO" id="GO:0016787">
    <property type="term" value="F:hydrolase activity"/>
    <property type="evidence" value="ECO:0007669"/>
    <property type="project" value="UniProtKB-KW"/>
</dbReference>
<dbReference type="SMART" id="SM00942">
    <property type="entry name" value="PriCT_1"/>
    <property type="match status" value="1"/>
</dbReference>
<dbReference type="PANTHER" id="PTHR35372">
    <property type="entry name" value="ATP BINDING PROTEIN-RELATED"/>
    <property type="match status" value="1"/>
</dbReference>
<evidence type="ECO:0000256" key="2">
    <source>
        <dbReference type="ARBA" id="ARBA00022801"/>
    </source>
</evidence>
<dbReference type="PROSITE" id="PS51206">
    <property type="entry name" value="SF3_HELICASE_1"/>
    <property type="match status" value="1"/>
</dbReference>
<sequence length="736" mass="80484">MSFTLHCAAQRGDTRNTLYPRRRVITGFSDLQTAARFDHVAAEFEGSRRSLDGFRLADCIVLDVDNDHGQIVQPEQIAEDFPGVAHMIVFSRHDMQPKGSSPAVPRFHCYFPIEPTTDRAEVEQLKRSVCAAFPYFDANAIDAARFMFGVESPRGFAVEGALLLSDLFPYVDEEGAEGSTAALQEIPEGQRNSTLSRFAFQLLKRLGDTEEARAEFDRRAEACTPPLDEGELSTIWGTAVAAYRRKVESRPDYLTPAEYALQGLQPQPGGSLRPLDFSNVGQARVFAADTAGEVLYSEGTGWLCWDGHKFAQSEAAVHLRFHNLTDRQLIEARKDVHAAVDALADADEIAAGEAKRQQAAARAYLKFVQQQRNAGGIKAALGEAAHMVAVGVDELDADPFLLNTPGGVIDLRTGQTRPNAPADRCTKCTAVALSDKGAALWAAFVDRFACGDRELIDYLQQVAGMAAVGRVYTEALLIAYGAGGNGKSTFFNTLAHVLGDYAGALSADVLTSSANKNAGPELAELRGRRLVIAAELEEGRRLDTSILKRISSTDPITANPKYRDPFQFVPSHTPVLYTNFLPRVGSSDAGTWSRLVVIPCRASFRGQRGEVKDYCSFLVESAGGAVLAWMVEGARRFIANGCTLTLPQCVQTEVEAYRAENDWLSQFITEQCEVGKDFTVKASDLQLAYRTYCDESGEYCRRSNDFKTALEAAGFERHKTKAGMIYTGLRLGVDVL</sequence>
<feature type="domain" description="SF3 helicase" evidence="4">
    <location>
        <begin position="454"/>
        <end position="613"/>
    </location>
</feature>
<dbReference type="RefSeq" id="WP_113992975.1">
    <property type="nucleotide sequence ID" value="NZ_JAWHPP010000015.1"/>
</dbReference>
<dbReference type="InterPro" id="IPR014015">
    <property type="entry name" value="Helicase_SF3_DNA-vir"/>
</dbReference>
<evidence type="ECO:0000313" key="5">
    <source>
        <dbReference type="EMBL" id="RCH44748.1"/>
    </source>
</evidence>
<keyword evidence="1" id="KW-0547">Nucleotide-binding</keyword>